<feature type="transmembrane region" description="Helical" evidence="6">
    <location>
        <begin position="128"/>
        <end position="146"/>
    </location>
</feature>
<organism evidence="7 8">
    <name type="scientific">Psychroserpens ponticola</name>
    <dbReference type="NCBI Taxonomy" id="2932268"/>
    <lineage>
        <taxon>Bacteria</taxon>
        <taxon>Pseudomonadati</taxon>
        <taxon>Bacteroidota</taxon>
        <taxon>Flavobacteriia</taxon>
        <taxon>Flavobacteriales</taxon>
        <taxon>Flavobacteriaceae</taxon>
        <taxon>Psychroserpens</taxon>
    </lineage>
</organism>
<proteinExistence type="predicted"/>
<dbReference type="PANTHER" id="PTHR30250:SF11">
    <property type="entry name" value="O-ANTIGEN TRANSPORTER-RELATED"/>
    <property type="match status" value="1"/>
</dbReference>
<feature type="transmembrane region" description="Helical" evidence="6">
    <location>
        <begin position="44"/>
        <end position="63"/>
    </location>
</feature>
<dbReference type="EMBL" id="CP116221">
    <property type="protein sequence ID" value="WCO01643.1"/>
    <property type="molecule type" value="Genomic_DNA"/>
</dbReference>
<evidence type="ECO:0000256" key="2">
    <source>
        <dbReference type="ARBA" id="ARBA00022475"/>
    </source>
</evidence>
<evidence type="ECO:0000256" key="4">
    <source>
        <dbReference type="ARBA" id="ARBA00022989"/>
    </source>
</evidence>
<feature type="transmembrane region" description="Helical" evidence="6">
    <location>
        <begin position="308"/>
        <end position="332"/>
    </location>
</feature>
<feature type="transmembrane region" description="Helical" evidence="6">
    <location>
        <begin position="158"/>
        <end position="180"/>
    </location>
</feature>
<feature type="transmembrane region" description="Helical" evidence="6">
    <location>
        <begin position="265"/>
        <end position="287"/>
    </location>
</feature>
<dbReference type="Proteomes" id="UP001202717">
    <property type="component" value="Chromosome"/>
</dbReference>
<evidence type="ECO:0000313" key="7">
    <source>
        <dbReference type="EMBL" id="WCO01643.1"/>
    </source>
</evidence>
<keyword evidence="5 6" id="KW-0472">Membrane</keyword>
<keyword evidence="2" id="KW-1003">Cell membrane</keyword>
<protein>
    <submittedName>
        <fullName evidence="7">Flippase</fullName>
    </submittedName>
</protein>
<dbReference type="PANTHER" id="PTHR30250">
    <property type="entry name" value="PST FAMILY PREDICTED COLANIC ACID TRANSPORTER"/>
    <property type="match status" value="1"/>
</dbReference>
<feature type="transmembrane region" description="Helical" evidence="6">
    <location>
        <begin position="374"/>
        <end position="393"/>
    </location>
</feature>
<feature type="transmembrane region" description="Helical" evidence="6">
    <location>
        <begin position="344"/>
        <end position="362"/>
    </location>
</feature>
<evidence type="ECO:0000256" key="6">
    <source>
        <dbReference type="SAM" id="Phobius"/>
    </source>
</evidence>
<keyword evidence="3 6" id="KW-0812">Transmembrane</keyword>
<feature type="transmembrane region" description="Helical" evidence="6">
    <location>
        <begin position="399"/>
        <end position="418"/>
    </location>
</feature>
<evidence type="ECO:0000256" key="1">
    <source>
        <dbReference type="ARBA" id="ARBA00004651"/>
    </source>
</evidence>
<sequence>MNSFLNTNKKEILGKGIKVFFIRGIGYVFGFLFTWILANKYGPYTQGVFAIAFLFLSIGNMISKLGIETALVKWIANSVDISEKKAIFFKSLRVTFISSVLVGLIIFLCAPLIALMYDKPNVENSIKIAAIAIPFLSILDVSSNYFKGEKETTTFGIYFHLLKFLLPFLIILVFYLVSIQTIEAPIISYLLGLFLVSTTIFSHVIIRFKNKSVSLDKSFTNKFIILESYPMMISSAIVMIMGWSDVFVLGFYVSEENIGIYSTAIKLAAIVSFIYSAVATIVTPKIATYYKNKQQKELKETVRFSSKIIFLSSLPIFLLIFCFPELVLTIFGEEYIKGKTVLRILLIAQLTNAITGPVGPVFQMTGKQVKLQNFISIALVINLILSVVLVNFYSLEGVAVASALGMMTWNVLGALYLYHKMNIKTWVSFKSFSK</sequence>
<dbReference type="CDD" id="cd13128">
    <property type="entry name" value="MATE_Wzx_like"/>
    <property type="match status" value="1"/>
</dbReference>
<evidence type="ECO:0000256" key="5">
    <source>
        <dbReference type="ARBA" id="ARBA00023136"/>
    </source>
</evidence>
<dbReference type="RefSeq" id="WP_249992901.1">
    <property type="nucleotide sequence ID" value="NZ_CP116221.1"/>
</dbReference>
<evidence type="ECO:0000313" key="8">
    <source>
        <dbReference type="Proteomes" id="UP001202717"/>
    </source>
</evidence>
<accession>A0ABY7RWX8</accession>
<gene>
    <name evidence="7" type="ORF">MUN68_016470</name>
</gene>
<name>A0ABY7RWX8_9FLAO</name>
<comment type="subcellular location">
    <subcellularLocation>
        <location evidence="1">Cell membrane</location>
        <topology evidence="1">Multi-pass membrane protein</topology>
    </subcellularLocation>
</comment>
<dbReference type="InterPro" id="IPR050833">
    <property type="entry name" value="Poly_Biosynth_Transport"/>
</dbReference>
<evidence type="ECO:0000256" key="3">
    <source>
        <dbReference type="ARBA" id="ARBA00022692"/>
    </source>
</evidence>
<feature type="transmembrane region" description="Helical" evidence="6">
    <location>
        <begin position="186"/>
        <end position="208"/>
    </location>
</feature>
<reference evidence="7 8" key="1">
    <citation type="submission" date="2023-01" db="EMBL/GenBank/DDBJ databases">
        <title>Psychroserpens ponticola sp. nov., isolated from seawater.</title>
        <authorList>
            <person name="Kristyanto S."/>
            <person name="Jung J."/>
            <person name="Kim J.M."/>
            <person name="Jeon C.O."/>
        </authorList>
    </citation>
    <scope>NUCLEOTIDE SEQUENCE [LARGE SCALE GENOMIC DNA]</scope>
    <source>
        <strain evidence="7 8">MSW6</strain>
    </source>
</reference>
<dbReference type="Pfam" id="PF13440">
    <property type="entry name" value="Polysacc_synt_3"/>
    <property type="match status" value="1"/>
</dbReference>
<feature type="transmembrane region" description="Helical" evidence="6">
    <location>
        <begin position="94"/>
        <end position="116"/>
    </location>
</feature>
<feature type="transmembrane region" description="Helical" evidence="6">
    <location>
        <begin position="20"/>
        <end position="38"/>
    </location>
</feature>
<keyword evidence="8" id="KW-1185">Reference proteome</keyword>
<keyword evidence="4 6" id="KW-1133">Transmembrane helix</keyword>
<feature type="transmembrane region" description="Helical" evidence="6">
    <location>
        <begin position="229"/>
        <end position="253"/>
    </location>
</feature>